<reference evidence="1 2" key="1">
    <citation type="submission" date="2024-07" db="EMBL/GenBank/DDBJ databases">
        <authorList>
            <person name="Lee S."/>
            <person name="Kang M."/>
        </authorList>
    </citation>
    <scope>NUCLEOTIDE SEQUENCE [LARGE SCALE GENOMIC DNA]</scope>
    <source>
        <strain evidence="1 2">DS6</strain>
    </source>
</reference>
<sequence>MRRQPPSECPPHQIEEFRHRVARLRRGGRTVGALLVRPGCYWAQRGHLWWRRFEDPHWAAEVWVTIEGEFDDPFYGDVLGMDDLGVLLDDFKRGVWREFSDAALEYDIEWLGVDDAARTALQEFGIELSELTDL</sequence>
<evidence type="ECO:0008006" key="3">
    <source>
        <dbReference type="Google" id="ProtNLM"/>
    </source>
</evidence>
<gene>
    <name evidence="1" type="ORF">AB3X52_09110</name>
</gene>
<proteinExistence type="predicted"/>
<comment type="caution">
    <text evidence="1">The sequence shown here is derived from an EMBL/GenBank/DDBJ whole genome shotgun (WGS) entry which is preliminary data.</text>
</comment>
<evidence type="ECO:0000313" key="2">
    <source>
        <dbReference type="Proteomes" id="UP001556631"/>
    </source>
</evidence>
<name>A0ABV3SXW4_9ACTN</name>
<dbReference type="RefSeq" id="WP_367993479.1">
    <property type="nucleotide sequence ID" value="NZ_JBFPJR010000012.1"/>
</dbReference>
<organism evidence="1 2">
    <name type="scientific">Nocardioides eburneus</name>
    <dbReference type="NCBI Taxonomy" id="3231482"/>
    <lineage>
        <taxon>Bacteria</taxon>
        <taxon>Bacillati</taxon>
        <taxon>Actinomycetota</taxon>
        <taxon>Actinomycetes</taxon>
        <taxon>Propionibacteriales</taxon>
        <taxon>Nocardioidaceae</taxon>
        <taxon>Nocardioides</taxon>
    </lineage>
</organism>
<accession>A0ABV3SXW4</accession>
<dbReference type="EMBL" id="JBFPJR010000012">
    <property type="protein sequence ID" value="MEX0427776.1"/>
    <property type="molecule type" value="Genomic_DNA"/>
</dbReference>
<evidence type="ECO:0000313" key="1">
    <source>
        <dbReference type="EMBL" id="MEX0427776.1"/>
    </source>
</evidence>
<dbReference type="Proteomes" id="UP001556631">
    <property type="component" value="Unassembled WGS sequence"/>
</dbReference>
<protein>
    <recommendedName>
        <fullName evidence="3">DUF402 domain-containing protein</fullName>
    </recommendedName>
</protein>
<keyword evidence="2" id="KW-1185">Reference proteome</keyword>